<name>A0A2N3VK06_9NOCA</name>
<evidence type="ECO:0000313" key="4">
    <source>
        <dbReference type="Proteomes" id="UP000233766"/>
    </source>
</evidence>
<evidence type="ECO:0000256" key="1">
    <source>
        <dbReference type="SAM" id="MobiDB-lite"/>
    </source>
</evidence>
<keyword evidence="2" id="KW-1133">Transmembrane helix</keyword>
<proteinExistence type="predicted"/>
<feature type="compositionally biased region" description="Basic and acidic residues" evidence="1">
    <location>
        <begin position="127"/>
        <end position="138"/>
    </location>
</feature>
<feature type="region of interest" description="Disordered" evidence="1">
    <location>
        <begin position="89"/>
        <end position="138"/>
    </location>
</feature>
<gene>
    <name evidence="3" type="ORF">ATK86_6424</name>
</gene>
<evidence type="ECO:0000256" key="2">
    <source>
        <dbReference type="SAM" id="Phobius"/>
    </source>
</evidence>
<dbReference type="EMBL" id="PJMW01000002">
    <property type="protein sequence ID" value="PKV81946.1"/>
    <property type="molecule type" value="Genomic_DNA"/>
</dbReference>
<sequence>MIVFLGLVLLIAAVVIGTAGVLSNSGPAHTLSDDFSLLGYHITATSGTLFLSAIVLGALGMLGLVLLTAGAHRSSQRLRQTKADLRLARRTGTGGRTFRPSAESKEKGTVLAKTPRSASARRTWRHPFGDRSADAVTH</sequence>
<evidence type="ECO:0000313" key="3">
    <source>
        <dbReference type="EMBL" id="PKV81946.1"/>
    </source>
</evidence>
<dbReference type="OrthoDB" id="4314187at2"/>
<feature type="transmembrane region" description="Helical" evidence="2">
    <location>
        <begin position="47"/>
        <end position="69"/>
    </location>
</feature>
<dbReference type="AlphaFoldDB" id="A0A2N3VK06"/>
<accession>A0A2N3VK06</accession>
<dbReference type="Proteomes" id="UP000233766">
    <property type="component" value="Unassembled WGS sequence"/>
</dbReference>
<protein>
    <submittedName>
        <fullName evidence="3">Uncharacterized protein</fullName>
    </submittedName>
</protein>
<reference evidence="3 4" key="1">
    <citation type="submission" date="2017-12" db="EMBL/GenBank/DDBJ databases">
        <title>Sequencing the genomes of 1000 Actinobacteria strains.</title>
        <authorList>
            <person name="Klenk H.-P."/>
        </authorList>
    </citation>
    <scope>NUCLEOTIDE SEQUENCE [LARGE SCALE GENOMIC DNA]</scope>
    <source>
        <strain evidence="3 4">DSM 44489</strain>
    </source>
</reference>
<keyword evidence="2" id="KW-0472">Membrane</keyword>
<keyword evidence="4" id="KW-1185">Reference proteome</keyword>
<comment type="caution">
    <text evidence="3">The sequence shown here is derived from an EMBL/GenBank/DDBJ whole genome shotgun (WGS) entry which is preliminary data.</text>
</comment>
<organism evidence="3 4">
    <name type="scientific">Nocardia fluminea</name>
    <dbReference type="NCBI Taxonomy" id="134984"/>
    <lineage>
        <taxon>Bacteria</taxon>
        <taxon>Bacillati</taxon>
        <taxon>Actinomycetota</taxon>
        <taxon>Actinomycetes</taxon>
        <taxon>Mycobacteriales</taxon>
        <taxon>Nocardiaceae</taxon>
        <taxon>Nocardia</taxon>
    </lineage>
</organism>
<keyword evidence="2" id="KW-0812">Transmembrane</keyword>
<dbReference type="RefSeq" id="WP_101467578.1">
    <property type="nucleotide sequence ID" value="NZ_PJMW01000002.1"/>
</dbReference>